<keyword evidence="1" id="KW-0472">Membrane</keyword>
<dbReference type="Pfam" id="PF13795">
    <property type="entry name" value="HupE_UreJ_2"/>
    <property type="match status" value="1"/>
</dbReference>
<keyword evidence="3" id="KW-1185">Reference proteome</keyword>
<evidence type="ECO:0000256" key="1">
    <source>
        <dbReference type="SAM" id="Phobius"/>
    </source>
</evidence>
<name>A0ABX8GV91_9BACT</name>
<organism evidence="2 3">
    <name type="scientific">Flammeovirga kamogawensis</name>
    <dbReference type="NCBI Taxonomy" id="373891"/>
    <lineage>
        <taxon>Bacteria</taxon>
        <taxon>Pseudomonadati</taxon>
        <taxon>Bacteroidota</taxon>
        <taxon>Cytophagia</taxon>
        <taxon>Cytophagales</taxon>
        <taxon>Flammeovirgaceae</taxon>
        <taxon>Flammeovirga</taxon>
    </lineage>
</organism>
<feature type="transmembrane region" description="Helical" evidence="1">
    <location>
        <begin position="112"/>
        <end position="131"/>
    </location>
</feature>
<feature type="transmembrane region" description="Helical" evidence="1">
    <location>
        <begin position="181"/>
        <end position="198"/>
    </location>
</feature>
<keyword evidence="1" id="KW-0812">Transmembrane</keyword>
<dbReference type="Proteomes" id="UP000682802">
    <property type="component" value="Chromosome 1"/>
</dbReference>
<feature type="transmembrane region" description="Helical" evidence="1">
    <location>
        <begin position="74"/>
        <end position="91"/>
    </location>
</feature>
<reference evidence="2 3" key="1">
    <citation type="submission" date="2021-05" db="EMBL/GenBank/DDBJ databases">
        <title>Comparative genomic studies on the polysaccharide-degrading batcterial strains of the Flammeovirga genus.</title>
        <authorList>
            <person name="Zewei F."/>
            <person name="Zheng Z."/>
            <person name="Yu L."/>
            <person name="Ruyue G."/>
            <person name="Yanhong M."/>
            <person name="Yuanyuan C."/>
            <person name="Jingyan G."/>
            <person name="Wenjun H."/>
        </authorList>
    </citation>
    <scope>NUCLEOTIDE SEQUENCE [LARGE SCALE GENOMIC DNA]</scope>
    <source>
        <strain evidence="2 3">YS10</strain>
    </source>
</reference>
<sequence length="199" mass="22352">MSSFWVYLEIGLQHITDVQGYDHILFILALMATFSYKNFKQVVWLVTAFTLGHTITLGLSTLDIITINPDLVEKLIPVTILLVCVSNFFGVSKLTTGNRPSYIKNTKTYKKYYVEAVLFGLIHGLGFSNYLKALLGSESSIWEPLLAFNLGLEVGQILIVSICLLINNFIMKFTLLNQRDWNFFLTGGAFVSAVIILVN</sequence>
<proteinExistence type="predicted"/>
<feature type="transmembrane region" description="Helical" evidence="1">
    <location>
        <begin position="43"/>
        <end position="62"/>
    </location>
</feature>
<feature type="transmembrane region" description="Helical" evidence="1">
    <location>
        <begin position="20"/>
        <end position="36"/>
    </location>
</feature>
<protein>
    <submittedName>
        <fullName evidence="2">HupE/UreJ family protein</fullName>
    </submittedName>
</protein>
<dbReference type="EMBL" id="CP076128">
    <property type="protein sequence ID" value="QWG07513.1"/>
    <property type="molecule type" value="Genomic_DNA"/>
</dbReference>
<accession>A0ABX8GV91</accession>
<dbReference type="InterPro" id="IPR032809">
    <property type="entry name" value="Put_HupE_UreJ"/>
</dbReference>
<feature type="transmembrane region" description="Helical" evidence="1">
    <location>
        <begin position="146"/>
        <end position="169"/>
    </location>
</feature>
<gene>
    <name evidence="2" type="ORF">KM029_00835</name>
</gene>
<evidence type="ECO:0000313" key="3">
    <source>
        <dbReference type="Proteomes" id="UP000682802"/>
    </source>
</evidence>
<evidence type="ECO:0000313" key="2">
    <source>
        <dbReference type="EMBL" id="QWG07513.1"/>
    </source>
</evidence>
<keyword evidence="1" id="KW-1133">Transmembrane helix</keyword>
<dbReference type="RefSeq" id="WP_144074902.1">
    <property type="nucleotide sequence ID" value="NZ_CP076128.1"/>
</dbReference>